<dbReference type="Pfam" id="PF01636">
    <property type="entry name" value="APH"/>
    <property type="match status" value="1"/>
</dbReference>
<dbReference type="InterPro" id="IPR011009">
    <property type="entry name" value="Kinase-like_dom_sf"/>
</dbReference>
<name>A0AAW9RRM8_9HYPH</name>
<dbReference type="CDD" id="cd05154">
    <property type="entry name" value="ACAD10_11_N-like"/>
    <property type="match status" value="1"/>
</dbReference>
<dbReference type="InterPro" id="IPR041726">
    <property type="entry name" value="ACAD10_11_N"/>
</dbReference>
<comment type="caution">
    <text evidence="3">The sequence shown here is derived from an EMBL/GenBank/DDBJ whole genome shotgun (WGS) entry which is preliminary data.</text>
</comment>
<organism evidence="3 4">
    <name type="scientific">Microbaculum marinum</name>
    <dbReference type="NCBI Taxonomy" id="1764581"/>
    <lineage>
        <taxon>Bacteria</taxon>
        <taxon>Pseudomonadati</taxon>
        <taxon>Pseudomonadota</taxon>
        <taxon>Alphaproteobacteria</taxon>
        <taxon>Hyphomicrobiales</taxon>
        <taxon>Tepidamorphaceae</taxon>
        <taxon>Microbaculum</taxon>
    </lineage>
</organism>
<gene>
    <name evidence="3" type="ORF">V3328_08895</name>
</gene>
<evidence type="ECO:0000256" key="1">
    <source>
        <dbReference type="SAM" id="MobiDB-lite"/>
    </source>
</evidence>
<dbReference type="Gene3D" id="3.30.200.20">
    <property type="entry name" value="Phosphorylase Kinase, domain 1"/>
    <property type="match status" value="1"/>
</dbReference>
<dbReference type="PANTHER" id="PTHR47829">
    <property type="entry name" value="HYDROLASE, PUTATIVE (AFU_ORTHOLOGUE AFUA_1G12880)-RELATED"/>
    <property type="match status" value="1"/>
</dbReference>
<evidence type="ECO:0000313" key="4">
    <source>
        <dbReference type="Proteomes" id="UP001378188"/>
    </source>
</evidence>
<feature type="compositionally biased region" description="Low complexity" evidence="1">
    <location>
        <begin position="15"/>
        <end position="30"/>
    </location>
</feature>
<proteinExistence type="predicted"/>
<keyword evidence="4" id="KW-1185">Reference proteome</keyword>
<protein>
    <submittedName>
        <fullName evidence="3">Phosphotransferase</fullName>
    </submittedName>
</protein>
<accession>A0AAW9RRM8</accession>
<evidence type="ECO:0000259" key="2">
    <source>
        <dbReference type="Pfam" id="PF01636"/>
    </source>
</evidence>
<dbReference type="Gene3D" id="3.90.1200.10">
    <property type="match status" value="1"/>
</dbReference>
<evidence type="ECO:0000313" key="3">
    <source>
        <dbReference type="EMBL" id="MEJ8571588.1"/>
    </source>
</evidence>
<dbReference type="AlphaFoldDB" id="A0AAW9RRM8"/>
<dbReference type="PANTHER" id="PTHR47829:SF3">
    <property type="entry name" value="AMINOGLYCOSIDE PHOSPHOTRANSFERASE DOMAIN-CONTAINING PROTEIN"/>
    <property type="match status" value="1"/>
</dbReference>
<dbReference type="Proteomes" id="UP001378188">
    <property type="component" value="Unassembled WGS sequence"/>
</dbReference>
<feature type="domain" description="Aminoglycoside phosphotransferase" evidence="2">
    <location>
        <begin position="66"/>
        <end position="324"/>
    </location>
</feature>
<dbReference type="RefSeq" id="WP_340329287.1">
    <property type="nucleotide sequence ID" value="NZ_JAZHOF010000003.1"/>
</dbReference>
<reference evidence="3 4" key="1">
    <citation type="submission" date="2024-02" db="EMBL/GenBank/DDBJ databases">
        <title>Genome analysis and characterization of Microbaculum marinisediminis sp. nov., isolated from marine sediment.</title>
        <authorList>
            <person name="Du Z.-J."/>
            <person name="Ye Y.-Q."/>
            <person name="Zhang Z.-R."/>
            <person name="Yuan S.-M."/>
            <person name="Zhang X.-Y."/>
        </authorList>
    </citation>
    <scope>NUCLEOTIDE SEQUENCE [LARGE SCALE GENOMIC DNA]</scope>
    <source>
        <strain evidence="3 4">SDUM1044001</strain>
    </source>
</reference>
<feature type="region of interest" description="Disordered" evidence="1">
    <location>
        <begin position="1"/>
        <end position="30"/>
    </location>
</feature>
<dbReference type="InterPro" id="IPR002575">
    <property type="entry name" value="Aminoglycoside_PTrfase"/>
</dbReference>
<sequence>MTKLESRPAPNEAEATVAGPTGADATGPAAAGMETTSIRTGHGFDLGRLQAYLSDKLPDPASAFDVSQFRGGQSNPTFLLDAGSRRYVLRKKPPGDLLPSAHLIEREYAVFEKLAATALPVPTVRHLCEDPEVIGTPFYVMDYLDGRVFRDPALHGCTAEERAAIYDSMNETMATLHAIDYAAAGLETFGRPSNYVARQIALWTKQYRAAETETIEPIEALISWLPEHIPDGEEHAIAHGDFRLENLVFARDSAKVLAVLDWELATLGHPLCDVAYNCMVYDLPSTTPNLGGLSDLDLPSLGIPLQADYVAAYCRRTGREEIAEFDFYKAFALFRFASIAQGIYARALEGSASAPNALEVGRLARPLADLGWAQVSWRA</sequence>
<dbReference type="SUPFAM" id="SSF56112">
    <property type="entry name" value="Protein kinase-like (PK-like)"/>
    <property type="match status" value="1"/>
</dbReference>
<dbReference type="InterPro" id="IPR052898">
    <property type="entry name" value="ACAD10-like"/>
</dbReference>
<dbReference type="EMBL" id="JAZHOF010000003">
    <property type="protein sequence ID" value="MEJ8571588.1"/>
    <property type="molecule type" value="Genomic_DNA"/>
</dbReference>